<keyword evidence="5" id="KW-0833">Ubl conjugation pathway</keyword>
<dbReference type="InterPro" id="IPR044066">
    <property type="entry name" value="TRIAD_supradom"/>
</dbReference>
<evidence type="ECO:0000256" key="4">
    <source>
        <dbReference type="ARBA" id="ARBA00022771"/>
    </source>
</evidence>
<evidence type="ECO:0000256" key="5">
    <source>
        <dbReference type="ARBA" id="ARBA00022786"/>
    </source>
</evidence>
<organism evidence="9 10">
    <name type="scientific">Bionectria ochroleuca</name>
    <name type="common">Gliocladium roseum</name>
    <dbReference type="NCBI Taxonomy" id="29856"/>
    <lineage>
        <taxon>Eukaryota</taxon>
        <taxon>Fungi</taxon>
        <taxon>Dikarya</taxon>
        <taxon>Ascomycota</taxon>
        <taxon>Pezizomycotina</taxon>
        <taxon>Sordariomycetes</taxon>
        <taxon>Hypocreomycetidae</taxon>
        <taxon>Hypocreales</taxon>
        <taxon>Bionectriaceae</taxon>
        <taxon>Clonostachys</taxon>
    </lineage>
</organism>
<protein>
    <recommendedName>
        <fullName evidence="8">RING-type domain-containing protein</fullName>
    </recommendedName>
</protein>
<evidence type="ECO:0000313" key="9">
    <source>
        <dbReference type="EMBL" id="VUC33395.1"/>
    </source>
</evidence>
<keyword evidence="3" id="KW-0677">Repeat</keyword>
<evidence type="ECO:0000259" key="8">
    <source>
        <dbReference type="PROSITE" id="PS51873"/>
    </source>
</evidence>
<gene>
    <name evidence="9" type="ORF">CLO192961_LOCUS346781</name>
</gene>
<dbReference type="PROSITE" id="PS51873">
    <property type="entry name" value="TRIAD"/>
    <property type="match status" value="1"/>
</dbReference>
<sequence length="372" mass="42294">MDVEDIDPLSLQLILDLQLEELGILEGKNEATKDVSDSRLAIDLYKADLERLEVIVADQELSTTGEPPSLEAETKPDNERPAGSDHCAACMEAVPHNDLTSSPCEHHYCKGCMINLFESSIKEEALFPPRCCSKPVSFEANKKFLSEDLCFKFEMKAIENSTHDRTYCHGKACSTFIPPFLIDRDRATCPKCEAWNCTRCKGFYHSGHCPDDAETKEILNMAGTNQWQRCYSCHRVVELSTGCYHITCLCNAEFCYVCGSKWKTCECDQFDRHRLRGRVEDTVGRTVRGHVRHPHDAEMQAQVDQEMTHMIGFHVCGHPSWNVQEGYHLCELCGFALRDYVMGCDQCRVRACDRCRENRVTRLGAYHEALLT</sequence>
<reference evidence="9 10" key="1">
    <citation type="submission" date="2019-06" db="EMBL/GenBank/DDBJ databases">
        <authorList>
            <person name="Broberg M."/>
        </authorList>
    </citation>
    <scope>NUCLEOTIDE SEQUENCE [LARGE SCALE GENOMIC DNA]</scope>
</reference>
<feature type="domain" description="RING-type" evidence="8">
    <location>
        <begin position="83"/>
        <end position="277"/>
    </location>
</feature>
<accession>A0ABY6US06</accession>
<evidence type="ECO:0000256" key="1">
    <source>
        <dbReference type="ARBA" id="ARBA00022679"/>
    </source>
</evidence>
<keyword evidence="2" id="KW-0479">Metal-binding</keyword>
<evidence type="ECO:0000256" key="6">
    <source>
        <dbReference type="ARBA" id="ARBA00022833"/>
    </source>
</evidence>
<dbReference type="EMBL" id="CABFNS010000862">
    <property type="protein sequence ID" value="VUC33395.1"/>
    <property type="molecule type" value="Genomic_DNA"/>
</dbReference>
<keyword evidence="4" id="KW-0863">Zinc-finger</keyword>
<feature type="compositionally biased region" description="Basic and acidic residues" evidence="7">
    <location>
        <begin position="72"/>
        <end position="81"/>
    </location>
</feature>
<proteinExistence type="predicted"/>
<dbReference type="SUPFAM" id="SSF57850">
    <property type="entry name" value="RING/U-box"/>
    <property type="match status" value="2"/>
</dbReference>
<dbReference type="Gene3D" id="3.30.40.10">
    <property type="entry name" value="Zinc/RING finger domain, C3HC4 (zinc finger)"/>
    <property type="match status" value="1"/>
</dbReference>
<keyword evidence="6" id="KW-0862">Zinc</keyword>
<keyword evidence="1" id="KW-0808">Transferase</keyword>
<feature type="region of interest" description="Disordered" evidence="7">
    <location>
        <begin position="58"/>
        <end position="81"/>
    </location>
</feature>
<dbReference type="InterPro" id="IPR031127">
    <property type="entry name" value="E3_UB_ligase_RBR"/>
</dbReference>
<evidence type="ECO:0000256" key="2">
    <source>
        <dbReference type="ARBA" id="ARBA00022723"/>
    </source>
</evidence>
<evidence type="ECO:0000313" key="10">
    <source>
        <dbReference type="Proteomes" id="UP000766486"/>
    </source>
</evidence>
<evidence type="ECO:0000256" key="7">
    <source>
        <dbReference type="SAM" id="MobiDB-lite"/>
    </source>
</evidence>
<dbReference type="InterPro" id="IPR017907">
    <property type="entry name" value="Znf_RING_CS"/>
</dbReference>
<dbReference type="Proteomes" id="UP000766486">
    <property type="component" value="Unassembled WGS sequence"/>
</dbReference>
<evidence type="ECO:0000256" key="3">
    <source>
        <dbReference type="ARBA" id="ARBA00022737"/>
    </source>
</evidence>
<dbReference type="InterPro" id="IPR013083">
    <property type="entry name" value="Znf_RING/FYVE/PHD"/>
</dbReference>
<name>A0ABY6US06_BIOOC</name>
<dbReference type="PROSITE" id="PS00518">
    <property type="entry name" value="ZF_RING_1"/>
    <property type="match status" value="1"/>
</dbReference>
<keyword evidence="10" id="KW-1185">Reference proteome</keyword>
<dbReference type="CDD" id="cd22584">
    <property type="entry name" value="Rcat_RBR_unk"/>
    <property type="match status" value="1"/>
</dbReference>
<comment type="caution">
    <text evidence="9">The sequence shown here is derived from an EMBL/GenBank/DDBJ whole genome shotgun (WGS) entry which is preliminary data.</text>
</comment>
<dbReference type="PANTHER" id="PTHR11685">
    <property type="entry name" value="RBR FAMILY RING FINGER AND IBR DOMAIN-CONTAINING"/>
    <property type="match status" value="1"/>
</dbReference>
<dbReference type="Gene3D" id="1.20.120.1750">
    <property type="match status" value="1"/>
</dbReference>